<dbReference type="InterPro" id="IPR054465">
    <property type="entry name" value="Integrase_p58-like_C"/>
</dbReference>
<accession>A0AA47MD77</accession>
<dbReference type="AlphaFoldDB" id="A0AA47MD77"/>
<keyword evidence="3" id="KW-1185">Reference proteome</keyword>
<dbReference type="Pfam" id="PF22938">
    <property type="entry name" value="Integrase_p58_C"/>
    <property type="match status" value="1"/>
</dbReference>
<name>A0AA47MD77_MERPO</name>
<evidence type="ECO:0000313" key="3">
    <source>
        <dbReference type="Proteomes" id="UP001174136"/>
    </source>
</evidence>
<dbReference type="EMBL" id="JAOPHQ010004840">
    <property type="protein sequence ID" value="KAK0137942.1"/>
    <property type="molecule type" value="Genomic_DNA"/>
</dbReference>
<evidence type="ECO:0000259" key="1">
    <source>
        <dbReference type="Pfam" id="PF22938"/>
    </source>
</evidence>
<dbReference type="Proteomes" id="UP001174136">
    <property type="component" value="Unassembled WGS sequence"/>
</dbReference>
<evidence type="ECO:0000313" key="2">
    <source>
        <dbReference type="EMBL" id="KAK0137942.1"/>
    </source>
</evidence>
<organism evidence="2 3">
    <name type="scientific">Merluccius polli</name>
    <name type="common">Benguela hake</name>
    <name type="synonym">Merluccius cadenati</name>
    <dbReference type="NCBI Taxonomy" id="89951"/>
    <lineage>
        <taxon>Eukaryota</taxon>
        <taxon>Metazoa</taxon>
        <taxon>Chordata</taxon>
        <taxon>Craniata</taxon>
        <taxon>Vertebrata</taxon>
        <taxon>Euteleostomi</taxon>
        <taxon>Actinopterygii</taxon>
        <taxon>Neopterygii</taxon>
        <taxon>Teleostei</taxon>
        <taxon>Neoteleostei</taxon>
        <taxon>Acanthomorphata</taxon>
        <taxon>Zeiogadaria</taxon>
        <taxon>Gadariae</taxon>
        <taxon>Gadiformes</taxon>
        <taxon>Gadoidei</taxon>
        <taxon>Merlucciidae</taxon>
        <taxon>Merluccius</taxon>
    </lineage>
</organism>
<gene>
    <name evidence="2" type="ORF">N1851_025818</name>
</gene>
<protein>
    <recommendedName>
        <fullName evidence="1">Integrase p58-like C-terminal domain-containing protein</fullName>
    </recommendedName>
</protein>
<sequence>MKRHYDQKTEVRDFSPGDQVVALLPIPGSPFGAKYSGPYTVRLKVSENNYVVATPERRRSTQLCHVNLLKPYFLSQLDQLPGLEDAQLGKTVVDPSLGLLGLLEVSPGNRPGLRQAIPHLFHMVHQGAMWGGLALPSVLGKVEESSQFPAI</sequence>
<feature type="domain" description="Integrase p58-like C-terminal" evidence="1">
    <location>
        <begin position="37"/>
        <end position="71"/>
    </location>
</feature>
<reference evidence="2" key="1">
    <citation type="journal article" date="2023" name="Front. Mar. Sci.">
        <title>A new Merluccius polli reference genome to investigate the effects of global change in West African waters.</title>
        <authorList>
            <person name="Mateo J.L."/>
            <person name="Blanco-Fernandez C."/>
            <person name="Garcia-Vazquez E."/>
            <person name="Machado-Schiaffino G."/>
        </authorList>
    </citation>
    <scope>NUCLEOTIDE SEQUENCE</scope>
    <source>
        <strain evidence="2">C29</strain>
        <tissue evidence="2">Fin</tissue>
    </source>
</reference>
<comment type="caution">
    <text evidence="2">The sequence shown here is derived from an EMBL/GenBank/DDBJ whole genome shotgun (WGS) entry which is preliminary data.</text>
</comment>
<proteinExistence type="predicted"/>